<dbReference type="InterPro" id="IPR003593">
    <property type="entry name" value="AAA+_ATPase"/>
</dbReference>
<name>A0A0C2D249_9BACT</name>
<keyword evidence="1" id="KW-0547">Nucleotide-binding</keyword>
<evidence type="ECO:0000313" key="6">
    <source>
        <dbReference type="EMBL" id="KIG15865.1"/>
    </source>
</evidence>
<dbReference type="Gene3D" id="3.40.50.300">
    <property type="entry name" value="P-loop containing nucleotide triphosphate hydrolases"/>
    <property type="match status" value="1"/>
</dbReference>
<dbReference type="CDD" id="cd00009">
    <property type="entry name" value="AAA"/>
    <property type="match status" value="1"/>
</dbReference>
<protein>
    <submittedName>
        <fullName evidence="6">Nitrogen regulation protein NtrC</fullName>
    </submittedName>
</protein>
<keyword evidence="2" id="KW-0067">ATP-binding</keyword>
<dbReference type="GO" id="GO:0000160">
    <property type="term" value="P:phosphorelay signal transduction system"/>
    <property type="evidence" value="ECO:0007669"/>
    <property type="project" value="InterPro"/>
</dbReference>
<dbReference type="Gene3D" id="1.10.8.60">
    <property type="match status" value="1"/>
</dbReference>
<feature type="domain" description="Sigma-54 factor interaction" evidence="4">
    <location>
        <begin position="165"/>
        <end position="433"/>
    </location>
</feature>
<dbReference type="InterPro" id="IPR011006">
    <property type="entry name" value="CheY-like_superfamily"/>
</dbReference>
<dbReference type="InterPro" id="IPR002078">
    <property type="entry name" value="Sigma_54_int"/>
</dbReference>
<reference evidence="6 7" key="1">
    <citation type="submission" date="2014-12" db="EMBL/GenBank/DDBJ databases">
        <title>Genome assembly of Enhygromyxa salina DSM 15201.</title>
        <authorList>
            <person name="Sharma G."/>
            <person name="Subramanian S."/>
        </authorList>
    </citation>
    <scope>NUCLEOTIDE SEQUENCE [LARGE SCALE GENOMIC DNA]</scope>
    <source>
        <strain evidence="6 7">DSM 15201</strain>
    </source>
</reference>
<dbReference type="InterPro" id="IPR001789">
    <property type="entry name" value="Sig_transdc_resp-reg_receiver"/>
</dbReference>
<dbReference type="PROSITE" id="PS50045">
    <property type="entry name" value="SIGMA54_INTERACT_4"/>
    <property type="match status" value="1"/>
</dbReference>
<dbReference type="SUPFAM" id="SSF52172">
    <property type="entry name" value="CheY-like"/>
    <property type="match status" value="1"/>
</dbReference>
<keyword evidence="3" id="KW-0597">Phosphoprotein</keyword>
<evidence type="ECO:0000256" key="3">
    <source>
        <dbReference type="PROSITE-ProRule" id="PRU00169"/>
    </source>
</evidence>
<dbReference type="PANTHER" id="PTHR32071">
    <property type="entry name" value="TRANSCRIPTIONAL REGULATORY PROTEIN"/>
    <property type="match status" value="1"/>
</dbReference>
<dbReference type="Gene3D" id="3.40.50.2300">
    <property type="match status" value="1"/>
</dbReference>
<dbReference type="GO" id="GO:0005524">
    <property type="term" value="F:ATP binding"/>
    <property type="evidence" value="ECO:0007669"/>
    <property type="project" value="UniProtKB-KW"/>
</dbReference>
<dbReference type="SMART" id="SM00382">
    <property type="entry name" value="AAA"/>
    <property type="match status" value="1"/>
</dbReference>
<evidence type="ECO:0000256" key="2">
    <source>
        <dbReference type="ARBA" id="ARBA00022840"/>
    </source>
</evidence>
<dbReference type="PROSITE" id="PS00676">
    <property type="entry name" value="SIGMA54_INTERACT_2"/>
    <property type="match status" value="1"/>
</dbReference>
<feature type="modified residue" description="4-aspartylphosphate" evidence="3">
    <location>
        <position position="53"/>
    </location>
</feature>
<gene>
    <name evidence="6" type="ORF">DB30_05172</name>
</gene>
<dbReference type="Proteomes" id="UP000031599">
    <property type="component" value="Unassembled WGS sequence"/>
</dbReference>
<dbReference type="FunFam" id="3.40.50.300:FF:000006">
    <property type="entry name" value="DNA-binding transcriptional regulator NtrC"/>
    <property type="match status" value="1"/>
</dbReference>
<proteinExistence type="predicted"/>
<dbReference type="InterPro" id="IPR025943">
    <property type="entry name" value="Sigma_54_int_dom_ATP-bd_2"/>
</dbReference>
<comment type="caution">
    <text evidence="6">The sequence shown here is derived from an EMBL/GenBank/DDBJ whole genome shotgun (WGS) entry which is preliminary data.</text>
</comment>
<evidence type="ECO:0000259" key="4">
    <source>
        <dbReference type="PROSITE" id="PS50045"/>
    </source>
</evidence>
<dbReference type="AlphaFoldDB" id="A0A0C2D249"/>
<evidence type="ECO:0000259" key="5">
    <source>
        <dbReference type="PROSITE" id="PS50110"/>
    </source>
</evidence>
<accession>A0A0C2D249</accession>
<evidence type="ECO:0000256" key="1">
    <source>
        <dbReference type="ARBA" id="ARBA00022741"/>
    </source>
</evidence>
<dbReference type="GO" id="GO:0006355">
    <property type="term" value="P:regulation of DNA-templated transcription"/>
    <property type="evidence" value="ECO:0007669"/>
    <property type="project" value="InterPro"/>
</dbReference>
<dbReference type="RefSeq" id="WP_052550790.1">
    <property type="nucleotide sequence ID" value="NZ_JMCC02000046.1"/>
</dbReference>
<feature type="domain" description="Response regulatory" evidence="5">
    <location>
        <begin position="3"/>
        <end position="146"/>
    </location>
</feature>
<organism evidence="6 7">
    <name type="scientific">Enhygromyxa salina</name>
    <dbReference type="NCBI Taxonomy" id="215803"/>
    <lineage>
        <taxon>Bacteria</taxon>
        <taxon>Pseudomonadati</taxon>
        <taxon>Myxococcota</taxon>
        <taxon>Polyangia</taxon>
        <taxon>Nannocystales</taxon>
        <taxon>Nannocystaceae</taxon>
        <taxon>Enhygromyxa</taxon>
    </lineage>
</organism>
<dbReference type="SUPFAM" id="SSF52540">
    <property type="entry name" value="P-loop containing nucleoside triphosphate hydrolases"/>
    <property type="match status" value="1"/>
</dbReference>
<dbReference type="EMBL" id="JMCC02000046">
    <property type="protein sequence ID" value="KIG15865.1"/>
    <property type="molecule type" value="Genomic_DNA"/>
</dbReference>
<dbReference type="InterPro" id="IPR027417">
    <property type="entry name" value="P-loop_NTPase"/>
</dbReference>
<dbReference type="Pfam" id="PF00158">
    <property type="entry name" value="Sigma54_activat"/>
    <property type="match status" value="1"/>
</dbReference>
<dbReference type="PROSITE" id="PS00675">
    <property type="entry name" value="SIGMA54_INTERACT_1"/>
    <property type="match status" value="1"/>
</dbReference>
<dbReference type="InterPro" id="IPR025662">
    <property type="entry name" value="Sigma_54_int_dom_ATP-bd_1"/>
</dbReference>
<sequence length="572" mass="64983">MSSILIIDDEDKYLELCRRFMPEHEFVGPARNHQQAMQILARSRRSIDLVLLDVHFDIPNEDLLPEDKSALLAKGDAERVHERLRRSQGLQILDRLRRRYPDLPVIVMTALDDLPLEADAERLHAEDYTYLLDDEYLDARALKVQVEGILARDQRSSADDEGPFYWGTAPAMADLRRRLAILARGQLPVIIQGETGTGKSLLAREYIHPHSQRTGPFMAVDLSTIPSELMAAQLFGVVKGAYTGASSSREGVLARAHGGTLFLDEIGNLALELQKSLLLVLQEGGYRPVGSVEERTADIKLVVATNENLAQMVRSGRFREDLFMRLNPSTAVTLPSLRQRRDDFQHLLEFFLERVCQGGYNRDLLMQYAEQRGLWAPAEQERLRVTVGRKVPIKPDPRRIHLLLHQNSYNLLQDFDWPGNFRQFEMVLSNLVTFTLVELVDRVDQIEPVESEDGELEARPDVIVIQPRTIRDLLRPFAEAGLGEPVAELGDDLIEDSEGLRLRVRVSPAESLNAVSCEVERQYLERLYHHFAGDLSRVAEFLLADPESGRKVQLRMNQLGIKLRELKRSRAG</sequence>
<dbReference type="PROSITE" id="PS50110">
    <property type="entry name" value="RESPONSE_REGULATORY"/>
    <property type="match status" value="1"/>
</dbReference>
<evidence type="ECO:0000313" key="7">
    <source>
        <dbReference type="Proteomes" id="UP000031599"/>
    </source>
</evidence>
<dbReference type="CDD" id="cd00156">
    <property type="entry name" value="REC"/>
    <property type="match status" value="1"/>
</dbReference>